<feature type="domain" description="Major facilitator superfamily (MFS) profile" evidence="11">
    <location>
        <begin position="19"/>
        <end position="466"/>
    </location>
</feature>
<gene>
    <name evidence="12" type="ORF">GCM10018772_19970</name>
</gene>
<dbReference type="GO" id="GO:0022857">
    <property type="term" value="F:transmembrane transporter activity"/>
    <property type="evidence" value="ECO:0007669"/>
    <property type="project" value="InterPro"/>
</dbReference>
<feature type="transmembrane region" description="Helical" evidence="10">
    <location>
        <begin position="171"/>
        <end position="189"/>
    </location>
</feature>
<keyword evidence="13" id="KW-1185">Reference proteome</keyword>
<evidence type="ECO:0000256" key="8">
    <source>
        <dbReference type="ARBA" id="ARBA00023251"/>
    </source>
</evidence>
<reference evidence="12" key="1">
    <citation type="journal article" date="2014" name="Int. J. Syst. Evol. Microbiol.">
        <title>Complete genome sequence of Corynebacterium casei LMG S-19264T (=DSM 44701T), isolated from a smear-ripened cheese.</title>
        <authorList>
            <consortium name="US DOE Joint Genome Institute (JGI-PGF)"/>
            <person name="Walter F."/>
            <person name="Albersmeier A."/>
            <person name="Kalinowski J."/>
            <person name="Ruckert C."/>
        </authorList>
    </citation>
    <scope>NUCLEOTIDE SEQUENCE</scope>
    <source>
        <strain evidence="12">JCM 4477</strain>
    </source>
</reference>
<dbReference type="InterPro" id="IPR004638">
    <property type="entry name" value="EmrB-like"/>
</dbReference>
<feature type="transmembrane region" description="Helical" evidence="10">
    <location>
        <begin position="20"/>
        <end position="41"/>
    </location>
</feature>
<keyword evidence="5 10" id="KW-0812">Transmembrane</keyword>
<feature type="transmembrane region" description="Helical" evidence="10">
    <location>
        <begin position="61"/>
        <end position="78"/>
    </location>
</feature>
<dbReference type="EMBL" id="BNBI01000004">
    <property type="protein sequence ID" value="GHE95954.1"/>
    <property type="molecule type" value="Genomic_DNA"/>
</dbReference>
<dbReference type="InterPro" id="IPR020846">
    <property type="entry name" value="MFS_dom"/>
</dbReference>
<dbReference type="InterPro" id="IPR011701">
    <property type="entry name" value="MFS"/>
</dbReference>
<evidence type="ECO:0000256" key="9">
    <source>
        <dbReference type="SAM" id="MobiDB-lite"/>
    </source>
</evidence>
<dbReference type="Proteomes" id="UP000630718">
    <property type="component" value="Unassembled WGS sequence"/>
</dbReference>
<keyword evidence="8" id="KW-0046">Antibiotic resistance</keyword>
<dbReference type="Pfam" id="PF07690">
    <property type="entry name" value="MFS_1"/>
    <property type="match status" value="1"/>
</dbReference>
<feature type="region of interest" description="Disordered" evidence="9">
    <location>
        <begin position="470"/>
        <end position="493"/>
    </location>
</feature>
<proteinExistence type="inferred from homology"/>
<feature type="transmembrane region" description="Helical" evidence="10">
    <location>
        <begin position="344"/>
        <end position="362"/>
    </location>
</feature>
<organism evidence="12 13">
    <name type="scientific">Streptomyces fumanus</name>
    <dbReference type="NCBI Taxonomy" id="67302"/>
    <lineage>
        <taxon>Bacteria</taxon>
        <taxon>Bacillati</taxon>
        <taxon>Actinomycetota</taxon>
        <taxon>Actinomycetes</taxon>
        <taxon>Kitasatosporales</taxon>
        <taxon>Streptomycetaceae</taxon>
        <taxon>Streptomyces</taxon>
    </lineage>
</organism>
<evidence type="ECO:0000313" key="13">
    <source>
        <dbReference type="Proteomes" id="UP000630718"/>
    </source>
</evidence>
<feature type="transmembrane region" description="Helical" evidence="10">
    <location>
        <begin position="209"/>
        <end position="226"/>
    </location>
</feature>
<accession>A0A919AD15</accession>
<dbReference type="PROSITE" id="PS50850">
    <property type="entry name" value="MFS"/>
    <property type="match status" value="1"/>
</dbReference>
<feature type="transmembrane region" description="Helical" evidence="10">
    <location>
        <begin position="443"/>
        <end position="461"/>
    </location>
</feature>
<dbReference type="PRINTS" id="PR01036">
    <property type="entry name" value="TCRTETB"/>
</dbReference>
<dbReference type="PANTHER" id="PTHR42718:SF9">
    <property type="entry name" value="MAJOR FACILITATOR SUPERFAMILY MULTIDRUG TRANSPORTER MFSC"/>
    <property type="match status" value="1"/>
</dbReference>
<dbReference type="CDD" id="cd17503">
    <property type="entry name" value="MFS_LmrB_MDR_like"/>
    <property type="match status" value="1"/>
</dbReference>
<dbReference type="Gene3D" id="1.20.1250.20">
    <property type="entry name" value="MFS general substrate transporter like domains"/>
    <property type="match status" value="1"/>
</dbReference>
<evidence type="ECO:0000256" key="6">
    <source>
        <dbReference type="ARBA" id="ARBA00022989"/>
    </source>
</evidence>
<feature type="compositionally biased region" description="Low complexity" evidence="9">
    <location>
        <begin position="470"/>
        <end position="487"/>
    </location>
</feature>
<dbReference type="SUPFAM" id="SSF103473">
    <property type="entry name" value="MFS general substrate transporter"/>
    <property type="match status" value="1"/>
</dbReference>
<dbReference type="PANTHER" id="PTHR42718">
    <property type="entry name" value="MAJOR FACILITATOR SUPERFAMILY MULTIDRUG TRANSPORTER MFSC"/>
    <property type="match status" value="1"/>
</dbReference>
<keyword evidence="7 10" id="KW-0472">Membrane</keyword>
<feature type="transmembrane region" description="Helical" evidence="10">
    <location>
        <begin position="110"/>
        <end position="131"/>
    </location>
</feature>
<feature type="transmembrane region" description="Helical" evidence="10">
    <location>
        <begin position="278"/>
        <end position="303"/>
    </location>
</feature>
<evidence type="ECO:0000256" key="4">
    <source>
        <dbReference type="ARBA" id="ARBA00022475"/>
    </source>
</evidence>
<dbReference type="GO" id="GO:0005886">
    <property type="term" value="C:plasma membrane"/>
    <property type="evidence" value="ECO:0007669"/>
    <property type="project" value="UniProtKB-SubCell"/>
</dbReference>
<keyword evidence="6 10" id="KW-1133">Transmembrane helix</keyword>
<comment type="subcellular location">
    <subcellularLocation>
        <location evidence="1">Cell membrane</location>
        <topology evidence="1">Multi-pass membrane protein</topology>
    </subcellularLocation>
</comment>
<dbReference type="RefSeq" id="WP_190203815.1">
    <property type="nucleotide sequence ID" value="NZ_BNBI01000004.1"/>
</dbReference>
<evidence type="ECO:0000256" key="7">
    <source>
        <dbReference type="ARBA" id="ARBA00023136"/>
    </source>
</evidence>
<evidence type="ECO:0000256" key="1">
    <source>
        <dbReference type="ARBA" id="ARBA00004651"/>
    </source>
</evidence>
<evidence type="ECO:0000256" key="5">
    <source>
        <dbReference type="ARBA" id="ARBA00022692"/>
    </source>
</evidence>
<reference evidence="12" key="2">
    <citation type="submission" date="2020-09" db="EMBL/GenBank/DDBJ databases">
        <authorList>
            <person name="Sun Q."/>
            <person name="Ohkuma M."/>
        </authorList>
    </citation>
    <scope>NUCLEOTIDE SEQUENCE</scope>
    <source>
        <strain evidence="12">JCM 4477</strain>
    </source>
</reference>
<dbReference type="Gene3D" id="1.20.1720.10">
    <property type="entry name" value="Multidrug resistance protein D"/>
    <property type="match status" value="1"/>
</dbReference>
<keyword evidence="3" id="KW-0813">Transport</keyword>
<feature type="transmembrane region" description="Helical" evidence="10">
    <location>
        <begin position="374"/>
        <end position="397"/>
    </location>
</feature>
<evidence type="ECO:0000256" key="2">
    <source>
        <dbReference type="ARBA" id="ARBA00008537"/>
    </source>
</evidence>
<feature type="transmembrane region" description="Helical" evidence="10">
    <location>
        <begin position="143"/>
        <end position="165"/>
    </location>
</feature>
<evidence type="ECO:0000256" key="3">
    <source>
        <dbReference type="ARBA" id="ARBA00022448"/>
    </source>
</evidence>
<feature type="transmembrane region" description="Helical" evidence="10">
    <location>
        <begin position="409"/>
        <end position="431"/>
    </location>
</feature>
<evidence type="ECO:0000259" key="11">
    <source>
        <dbReference type="PROSITE" id="PS50850"/>
    </source>
</evidence>
<evidence type="ECO:0000256" key="10">
    <source>
        <dbReference type="SAM" id="Phobius"/>
    </source>
</evidence>
<dbReference type="GO" id="GO:0046677">
    <property type="term" value="P:response to antibiotic"/>
    <property type="evidence" value="ECO:0007669"/>
    <property type="project" value="UniProtKB-KW"/>
</dbReference>
<feature type="transmembrane region" description="Helical" evidence="10">
    <location>
        <begin position="315"/>
        <end position="332"/>
    </location>
</feature>
<comment type="similarity">
    <text evidence="2">Belongs to the major facilitator superfamily. EmrB family.</text>
</comment>
<feature type="transmembrane region" description="Helical" evidence="10">
    <location>
        <begin position="238"/>
        <end position="257"/>
    </location>
</feature>
<comment type="caution">
    <text evidence="12">The sequence shown here is derived from an EMBL/GenBank/DDBJ whole genome shotgun (WGS) entry which is preliminary data.</text>
</comment>
<feature type="transmembrane region" description="Helical" evidence="10">
    <location>
        <begin position="85"/>
        <end position="104"/>
    </location>
</feature>
<evidence type="ECO:0000313" key="12">
    <source>
        <dbReference type="EMBL" id="GHE95954.1"/>
    </source>
</evidence>
<name>A0A919AD15_9ACTN</name>
<sequence length="493" mass="50633">MTTPSTPLDQRLDPALRRMIGVILVGGIMGILDGSMTAVAVDTLSERFDATLSTTGWVSTGYLLALTVTIPVTAWAVERVGGRRLWLFGLVLFLAGSVASGLSWNIGSLIVFRVVQGVGAGILDPLMLTLLARAAGPTQVGRVMGIMGIVGSTGPVLGPIVGGLILQGLDWRWMFFVNVPIVVVAFVLARRTLPVDPPGTGTAAGRLDVLGVALIGPGVASGVLALSEVAQRGSFTTWQVLLPLAAAVVLLAGYAAHALRESGQPPLIDLRLFTRRSFTASVVAAAVLGLATFASIFVIPLYYQQVRGYGVFESGLRLAPFGVGSALVMPLAGRLSDRWGSRNLALAGAGVALLSSLAFSRFDAGTAPLWPLLAAFTLGIGTGSAGAPVIGSVYRTLPPRLVPQGSSVLYMLNQLGASIGIAVVALLMQNAGADDPRSGFRHAYLAVVAALGVMVVASLFIPGRADAVPPAGDGPAGDAEPAAPPVGSHRTGE</sequence>
<dbReference type="InterPro" id="IPR036259">
    <property type="entry name" value="MFS_trans_sf"/>
</dbReference>
<dbReference type="AlphaFoldDB" id="A0A919AD15"/>
<keyword evidence="4" id="KW-1003">Cell membrane</keyword>
<protein>
    <submittedName>
        <fullName evidence="12">MFS transporter</fullName>
    </submittedName>
</protein>
<dbReference type="NCBIfam" id="TIGR00711">
    <property type="entry name" value="efflux_EmrB"/>
    <property type="match status" value="1"/>
</dbReference>